<sequence length="219" mass="25759">MSESQFQNYLTTITTAFENVNIKGRSQIDPNFFVYINKHPYYRALCKLQSIKKSEESTKLYAEDALSIFDDIETTEEIEENKENETTHNYDISSLDYSNWQQSTEIYPFNYVASFETYNPFEDDNFMDHVKESLNDLSEPCLMKSHIFQHLPFTNNKGKRMAKNVKKSGIIIYQEVGKSPITENEEKQHFLSEELRMNIKNNIKGNRINVDDNIENIFL</sequence>
<dbReference type="AlphaFoldDB" id="A0A0K0F1R4"/>
<keyword evidence="1" id="KW-1185">Reference proteome</keyword>
<accession>A0A0K0F1R4</accession>
<dbReference type="Proteomes" id="UP000035680">
    <property type="component" value="Unassembled WGS sequence"/>
</dbReference>
<proteinExistence type="predicted"/>
<reference evidence="1" key="1">
    <citation type="submission" date="2014-07" db="EMBL/GenBank/DDBJ databases">
        <authorList>
            <person name="Martin A.A"/>
            <person name="De Silva N."/>
        </authorList>
    </citation>
    <scope>NUCLEOTIDE SEQUENCE</scope>
</reference>
<evidence type="ECO:0000313" key="1">
    <source>
        <dbReference type="Proteomes" id="UP000035680"/>
    </source>
</evidence>
<organism evidence="1 2">
    <name type="scientific">Strongyloides venezuelensis</name>
    <name type="common">Threadworm</name>
    <dbReference type="NCBI Taxonomy" id="75913"/>
    <lineage>
        <taxon>Eukaryota</taxon>
        <taxon>Metazoa</taxon>
        <taxon>Ecdysozoa</taxon>
        <taxon>Nematoda</taxon>
        <taxon>Chromadorea</taxon>
        <taxon>Rhabditida</taxon>
        <taxon>Tylenchina</taxon>
        <taxon>Panagrolaimomorpha</taxon>
        <taxon>Strongyloidoidea</taxon>
        <taxon>Strongyloididae</taxon>
        <taxon>Strongyloides</taxon>
    </lineage>
</organism>
<protein>
    <submittedName>
        <fullName evidence="2">SURP motif domain-containing protein</fullName>
    </submittedName>
</protein>
<reference evidence="2" key="2">
    <citation type="submission" date="2015-08" db="UniProtKB">
        <authorList>
            <consortium name="WormBaseParasite"/>
        </authorList>
    </citation>
    <scope>IDENTIFICATION</scope>
</reference>
<evidence type="ECO:0000313" key="2">
    <source>
        <dbReference type="WBParaSite" id="SVE_0273900.1"/>
    </source>
</evidence>
<dbReference type="WBParaSite" id="SVE_0273900.1">
    <property type="protein sequence ID" value="SVE_0273900.1"/>
    <property type="gene ID" value="SVE_0273900"/>
</dbReference>
<name>A0A0K0F1R4_STRVS</name>